<name>A0ABX8LJR4_9BACT</name>
<organism evidence="3 4">
    <name type="scientific">Geomonas subterranea</name>
    <dbReference type="NCBI Taxonomy" id="2847989"/>
    <lineage>
        <taxon>Bacteria</taxon>
        <taxon>Pseudomonadati</taxon>
        <taxon>Thermodesulfobacteriota</taxon>
        <taxon>Desulfuromonadia</taxon>
        <taxon>Geobacterales</taxon>
        <taxon>Geobacteraceae</taxon>
        <taxon>Geomonas</taxon>
    </lineage>
</organism>
<evidence type="ECO:0000313" key="4">
    <source>
        <dbReference type="Proteomes" id="UP000683559"/>
    </source>
</evidence>
<dbReference type="CDD" id="cd08547">
    <property type="entry name" value="Type_II_cohesin"/>
    <property type="match status" value="1"/>
</dbReference>
<dbReference type="RefSeq" id="WP_217287717.1">
    <property type="nucleotide sequence ID" value="NZ_CP077683.1"/>
</dbReference>
<feature type="region of interest" description="Disordered" evidence="1">
    <location>
        <begin position="208"/>
        <end position="258"/>
    </location>
</feature>
<dbReference type="Proteomes" id="UP000683559">
    <property type="component" value="Chromosome"/>
</dbReference>
<reference evidence="3 4" key="1">
    <citation type="submission" date="2021-06" db="EMBL/GenBank/DDBJ databases">
        <title>Gemonas diversity in paddy soil.</title>
        <authorList>
            <person name="Liu G."/>
        </authorList>
    </citation>
    <scope>NUCLEOTIDE SEQUENCE [LARGE SCALE GENOMIC DNA]</scope>
    <source>
        <strain evidence="3 4">RG2</strain>
    </source>
</reference>
<evidence type="ECO:0000256" key="2">
    <source>
        <dbReference type="SAM" id="SignalP"/>
    </source>
</evidence>
<evidence type="ECO:0000313" key="3">
    <source>
        <dbReference type="EMBL" id="QXE91126.1"/>
    </source>
</evidence>
<dbReference type="EMBL" id="CP077683">
    <property type="protein sequence ID" value="QXE91126.1"/>
    <property type="molecule type" value="Genomic_DNA"/>
</dbReference>
<feature type="chain" id="PRO_5045816398" description="Cohesin domain-containing protein" evidence="2">
    <location>
        <begin position="23"/>
        <end position="438"/>
    </location>
</feature>
<feature type="compositionally biased region" description="Basic and acidic residues" evidence="1">
    <location>
        <begin position="236"/>
        <end position="250"/>
    </location>
</feature>
<feature type="signal peptide" evidence="2">
    <location>
        <begin position="1"/>
        <end position="22"/>
    </location>
</feature>
<proteinExistence type="predicted"/>
<feature type="region of interest" description="Disordered" evidence="1">
    <location>
        <begin position="152"/>
        <end position="174"/>
    </location>
</feature>
<accession>A0ABX8LJR4</accession>
<keyword evidence="4" id="KW-1185">Reference proteome</keyword>
<evidence type="ECO:0000256" key="1">
    <source>
        <dbReference type="SAM" id="MobiDB-lite"/>
    </source>
</evidence>
<gene>
    <name evidence="3" type="ORF">KP001_00885</name>
</gene>
<keyword evidence="2" id="KW-0732">Signal</keyword>
<sequence length="438" mass="46382">MIRQTQWLLFLLLLLTATPAFALPTLSISSPASDGVFVLRGDQMDGVAGLDISIAYDSATLANPRVTMGRLAQGMMSAANPGNPVRIAIVGTRALTGGGIVASIAFDRTGNSPGIVTLVTGTLIDANGRKVAMAQPLIVNPSTVVAATGSGAGAAQSAQETKSETAQVSGGGMVPRSLPVGGTVTMPGQETAAGQEVIAAPEGAVVVETPSSREGAPAVRKRLPTKKAQLEGEQAPLDREENPPQERENPAPEAAKPMPQLTRPVMLTSVLDSFKTFQGERTPANLIALFRQPPPVPYNQLPPVAIADGKATVTLVIAMATGDVTPSFTFSDCTYVSHRRTEAGWEIQARPKRDVVKASVTMLYGGLRQEFPLTVAPKAALVQGRSRQVKESDFQRFLKERGTPARPRFDLNKDGRRDYVDDYIYAANYLAQAGAQVR</sequence>
<evidence type="ECO:0008006" key="5">
    <source>
        <dbReference type="Google" id="ProtNLM"/>
    </source>
</evidence>
<protein>
    <recommendedName>
        <fullName evidence="5">Cohesin domain-containing protein</fullName>
    </recommendedName>
</protein>